<organism evidence="6 7">
    <name type="scientific">Rhamnella rubrinervis</name>
    <dbReference type="NCBI Taxonomy" id="2594499"/>
    <lineage>
        <taxon>Eukaryota</taxon>
        <taxon>Viridiplantae</taxon>
        <taxon>Streptophyta</taxon>
        <taxon>Embryophyta</taxon>
        <taxon>Tracheophyta</taxon>
        <taxon>Spermatophyta</taxon>
        <taxon>Magnoliopsida</taxon>
        <taxon>eudicotyledons</taxon>
        <taxon>Gunneridae</taxon>
        <taxon>Pentapetalae</taxon>
        <taxon>rosids</taxon>
        <taxon>fabids</taxon>
        <taxon>Rosales</taxon>
        <taxon>Rhamnaceae</taxon>
        <taxon>rhamnoid group</taxon>
        <taxon>Rhamneae</taxon>
        <taxon>Rhamnella</taxon>
    </lineage>
</organism>
<keyword evidence="1" id="KW-0805">Transcription regulation</keyword>
<evidence type="ECO:0000256" key="1">
    <source>
        <dbReference type="ARBA" id="ARBA00023015"/>
    </source>
</evidence>
<protein>
    <recommendedName>
        <fullName evidence="5">NAC domain-containing protein</fullName>
    </recommendedName>
</protein>
<dbReference type="AlphaFoldDB" id="A0A8K0GYU4"/>
<dbReference type="PANTHER" id="PTHR31719:SF94">
    <property type="entry name" value="PROTEIN ATAF2"/>
    <property type="match status" value="1"/>
</dbReference>
<dbReference type="EMBL" id="VOIH02000007">
    <property type="protein sequence ID" value="KAF3442544.1"/>
    <property type="molecule type" value="Genomic_DNA"/>
</dbReference>
<evidence type="ECO:0000259" key="5">
    <source>
        <dbReference type="PROSITE" id="PS51005"/>
    </source>
</evidence>
<keyword evidence="4" id="KW-0539">Nucleus</keyword>
<dbReference type="GO" id="GO:0006355">
    <property type="term" value="P:regulation of DNA-templated transcription"/>
    <property type="evidence" value="ECO:0007669"/>
    <property type="project" value="InterPro"/>
</dbReference>
<evidence type="ECO:0000256" key="2">
    <source>
        <dbReference type="ARBA" id="ARBA00023125"/>
    </source>
</evidence>
<dbReference type="GO" id="GO:0003677">
    <property type="term" value="F:DNA binding"/>
    <property type="evidence" value="ECO:0007669"/>
    <property type="project" value="UniProtKB-KW"/>
</dbReference>
<dbReference type="InterPro" id="IPR036093">
    <property type="entry name" value="NAC_dom_sf"/>
</dbReference>
<dbReference type="Pfam" id="PF02365">
    <property type="entry name" value="NAM"/>
    <property type="match status" value="2"/>
</dbReference>
<sequence length="612" mass="69863">MIMEELVPYSAPKGFKFVPTDAELIAHYLMTKIKNRPVPIGSIRDVNLYDYSPLQLAETHKFIGEEMMFFFTSRERKYPNGNHPKRSTGNGYWKAWGKNKPIVEGGRTIGFKMALVFYEGNAKHGRKTNWLMHEYTINAPTTTRASAAGGMKLNDWVLCKIYRKKRNQNDTEKEKDEAIVSVMDVEATMSTTLYSPSHNALGNWLPGQRSVNMSQSDHSINQSTVSWLADDHSDHYHQSATNYYDCLDDESLPEANMDMLDCVDFSPLFDDELKDIDPFEIKNYEEPFAISASSAAEYFDSLPPGFLFSPSDKELVVDYLREKILNRPLPINRIHVVDLYKHNPQQLTDMHKLHREDAWYFFTRRDRKYPKGSRPNRSVADGYWKAISICHKVMLKKDIVGYKRNFDFYEGKQPDGKKTSWKMQEYTIDNPTTTHTRDANGVRSFDEWALCRIYLNRTCRNVKEQEETEKPDSNTTQKVLKIQDHEEKGCHPQFDDEAGSSIVDENYYYGGSSSSATFNTMPSSNGFEADHSVSTNDGIGIASFSGEFGPEGTGTKTETTFDNFSYTTISQDWSTEMMEFSRDGQSSFQLQGGLSDIFLGCDHGAMLATKLG</sequence>
<accession>A0A8K0GYU4</accession>
<keyword evidence="7" id="KW-1185">Reference proteome</keyword>
<dbReference type="PANTHER" id="PTHR31719">
    <property type="entry name" value="NAC TRANSCRIPTION FACTOR 56"/>
    <property type="match status" value="1"/>
</dbReference>
<reference evidence="6" key="1">
    <citation type="submission" date="2020-03" db="EMBL/GenBank/DDBJ databases">
        <title>A high-quality chromosome-level genome assembly of a woody plant with both climbing and erect habits, Rhamnella rubrinervis.</title>
        <authorList>
            <person name="Lu Z."/>
            <person name="Yang Y."/>
            <person name="Zhu X."/>
            <person name="Sun Y."/>
        </authorList>
    </citation>
    <scope>NUCLEOTIDE SEQUENCE</scope>
    <source>
        <strain evidence="6">BYM</strain>
        <tissue evidence="6">Leaf</tissue>
    </source>
</reference>
<evidence type="ECO:0000313" key="7">
    <source>
        <dbReference type="Proteomes" id="UP000796880"/>
    </source>
</evidence>
<evidence type="ECO:0000256" key="4">
    <source>
        <dbReference type="ARBA" id="ARBA00023242"/>
    </source>
</evidence>
<feature type="domain" description="NAC" evidence="5">
    <location>
        <begin position="11"/>
        <end position="164"/>
    </location>
</feature>
<comment type="caution">
    <text evidence="6">The sequence shown here is derived from an EMBL/GenBank/DDBJ whole genome shotgun (WGS) entry which is preliminary data.</text>
</comment>
<dbReference type="PROSITE" id="PS51005">
    <property type="entry name" value="NAC"/>
    <property type="match status" value="2"/>
</dbReference>
<feature type="domain" description="NAC" evidence="5">
    <location>
        <begin position="302"/>
        <end position="456"/>
    </location>
</feature>
<keyword evidence="2" id="KW-0238">DNA-binding</keyword>
<proteinExistence type="predicted"/>
<name>A0A8K0GYU4_9ROSA</name>
<keyword evidence="3" id="KW-0804">Transcription</keyword>
<dbReference type="InterPro" id="IPR003441">
    <property type="entry name" value="NAC-dom"/>
</dbReference>
<dbReference type="SUPFAM" id="SSF101941">
    <property type="entry name" value="NAC domain"/>
    <property type="match status" value="2"/>
</dbReference>
<dbReference type="Proteomes" id="UP000796880">
    <property type="component" value="Unassembled WGS sequence"/>
</dbReference>
<evidence type="ECO:0000313" key="6">
    <source>
        <dbReference type="EMBL" id="KAF3442544.1"/>
    </source>
</evidence>
<gene>
    <name evidence="6" type="ORF">FNV43_RR16460</name>
</gene>
<dbReference type="Gene3D" id="2.170.150.80">
    <property type="entry name" value="NAC domain"/>
    <property type="match status" value="2"/>
</dbReference>
<evidence type="ECO:0000256" key="3">
    <source>
        <dbReference type="ARBA" id="ARBA00023163"/>
    </source>
</evidence>